<dbReference type="InterPro" id="IPR011990">
    <property type="entry name" value="TPR-like_helical_dom_sf"/>
</dbReference>
<dbReference type="Gene3D" id="1.25.40.10">
    <property type="entry name" value="Tetratricopeptide repeat domain"/>
    <property type="match status" value="1"/>
</dbReference>
<dbReference type="SUPFAM" id="SSF48452">
    <property type="entry name" value="TPR-like"/>
    <property type="match status" value="1"/>
</dbReference>
<dbReference type="InterPro" id="IPR007655">
    <property type="entry name" value="Slam_C"/>
</dbReference>
<feature type="repeat" description="TPR" evidence="1">
    <location>
        <begin position="60"/>
        <end position="93"/>
    </location>
</feature>
<evidence type="ECO:0000256" key="1">
    <source>
        <dbReference type="PROSITE-ProRule" id="PRU00339"/>
    </source>
</evidence>
<feature type="chain" id="PRO_5011958636" description="Surface lipoprotein assembly modifier C-terminal domain-containing protein" evidence="2">
    <location>
        <begin position="24"/>
        <end position="446"/>
    </location>
</feature>
<keyword evidence="1" id="KW-0802">TPR repeat</keyword>
<evidence type="ECO:0000313" key="5">
    <source>
        <dbReference type="Proteomes" id="UP000186609"/>
    </source>
</evidence>
<dbReference type="Pfam" id="PF14559">
    <property type="entry name" value="TPR_19"/>
    <property type="match status" value="1"/>
</dbReference>
<protein>
    <recommendedName>
        <fullName evidence="3">Surface lipoprotein assembly modifier C-terminal domain-containing protein</fullName>
    </recommendedName>
</protein>
<organism evidence="4 5">
    <name type="scientific">Rhodoferax koreensis</name>
    <dbReference type="NCBI Taxonomy" id="1842727"/>
    <lineage>
        <taxon>Bacteria</taxon>
        <taxon>Pseudomonadati</taxon>
        <taxon>Pseudomonadota</taxon>
        <taxon>Betaproteobacteria</taxon>
        <taxon>Burkholderiales</taxon>
        <taxon>Comamonadaceae</taxon>
        <taxon>Rhodoferax</taxon>
    </lineage>
</organism>
<dbReference type="Proteomes" id="UP000186609">
    <property type="component" value="Chromosome"/>
</dbReference>
<dbReference type="KEGG" id="rhy:RD110_12900"/>
<dbReference type="EMBL" id="CP019236">
    <property type="protein sequence ID" value="APW37980.1"/>
    <property type="molecule type" value="Genomic_DNA"/>
</dbReference>
<dbReference type="AlphaFoldDB" id="A0A1P8JW44"/>
<accession>A0A1P8JW44</accession>
<name>A0A1P8JW44_9BURK</name>
<dbReference type="STRING" id="1842727.RD110_12900"/>
<feature type="domain" description="Surface lipoprotein assembly modifier C-terminal" evidence="3">
    <location>
        <begin position="154"/>
        <end position="445"/>
    </location>
</feature>
<proteinExistence type="predicted"/>
<gene>
    <name evidence="4" type="ORF">RD110_12900</name>
</gene>
<keyword evidence="2" id="KW-0732">Signal</keyword>
<feature type="signal peptide" evidence="2">
    <location>
        <begin position="1"/>
        <end position="23"/>
    </location>
</feature>
<keyword evidence="5" id="KW-1185">Reference proteome</keyword>
<dbReference type="PROSITE" id="PS50005">
    <property type="entry name" value="TPR"/>
    <property type="match status" value="1"/>
</dbReference>
<evidence type="ECO:0000259" key="3">
    <source>
        <dbReference type="Pfam" id="PF04575"/>
    </source>
</evidence>
<evidence type="ECO:0000256" key="2">
    <source>
        <dbReference type="SAM" id="SignalP"/>
    </source>
</evidence>
<sequence>MRAVHPGSAILLAALLTCTVARAQPEDALLAQARLLMQQRQPRLAFELLAPEETRRADDATFDYLMGIAALDAGLFTRAIFALERAVALQPENNLARAELARAHLAAGEPAVAREELIQARRGRMPPEAAAAIDRVLGSLDQGIPKDAARSSPWRGYLEASAGHDSNVNSATAAGQFALPAFGGIVFNLASESRQRGDVFGAVAAGVGLRLPLASGWELDAALNARGVHNEKAHDVDNRQIDGSLGLAYTAGAHTVSAAVQANTYDIADHRYRRASGATAQWQHTLDAVSQLSVFSQWSRLAYAADASRDADRGVLGFGYARAFEGGERVAYASLYRAREKTRHDGVDNYGHRATGVRLGAEARVSDGATAFAAVQFETRAYGGSEPFFDTSRRDRQLDLTAGVHFVPAPHWRITPQWSRVRAASNVVLYDYRRTLWQIALRREFN</sequence>
<dbReference type="InterPro" id="IPR019734">
    <property type="entry name" value="TPR_rpt"/>
</dbReference>
<dbReference type="Pfam" id="PF04575">
    <property type="entry name" value="SlipAM"/>
    <property type="match status" value="1"/>
</dbReference>
<reference evidence="4 5" key="1">
    <citation type="submission" date="2017-01" db="EMBL/GenBank/DDBJ databases">
        <authorList>
            <person name="Mah S.A."/>
            <person name="Swanson W.J."/>
            <person name="Moy G.W."/>
            <person name="Vacquier V.D."/>
        </authorList>
    </citation>
    <scope>NUCLEOTIDE SEQUENCE [LARGE SCALE GENOMIC DNA]</scope>
    <source>
        <strain evidence="4 5">DCY110</strain>
    </source>
</reference>
<evidence type="ECO:0000313" key="4">
    <source>
        <dbReference type="EMBL" id="APW37980.1"/>
    </source>
</evidence>